<reference evidence="17 18" key="1">
    <citation type="submission" date="2019-02" db="EMBL/GenBank/DDBJ databases">
        <title>Dyella amyloliquefaciens sp. nov., isolated from forest soil.</title>
        <authorList>
            <person name="Gao Z.-H."/>
            <person name="Qiu L.-H."/>
        </authorList>
    </citation>
    <scope>NUCLEOTIDE SEQUENCE [LARGE SCALE GENOMIC DNA]</scope>
    <source>
        <strain evidence="17 18">KACC 12747</strain>
    </source>
</reference>
<feature type="binding site" evidence="10">
    <location>
        <position position="331"/>
    </location>
    <ligand>
        <name>Zn(2+)</name>
        <dbReference type="ChEBI" id="CHEBI:29105"/>
        <note>catalytic</note>
    </ligand>
</feature>
<evidence type="ECO:0000256" key="11">
    <source>
        <dbReference type="PIRSR" id="PIRSR634016-4"/>
    </source>
</evidence>
<dbReference type="GO" id="GO:0070006">
    <property type="term" value="F:metalloaminopeptidase activity"/>
    <property type="evidence" value="ECO:0007669"/>
    <property type="project" value="TreeGrafter"/>
</dbReference>
<dbReference type="RefSeq" id="WP_131411816.1">
    <property type="nucleotide sequence ID" value="NZ_SJTG01000005.1"/>
</dbReference>
<evidence type="ECO:0000256" key="9">
    <source>
        <dbReference type="PIRSR" id="PIRSR634016-1"/>
    </source>
</evidence>
<comment type="caution">
    <text evidence="17">The sequence shown here is derived from an EMBL/GenBank/DDBJ whole genome shotgun (WGS) entry which is preliminary data.</text>
</comment>
<dbReference type="PRINTS" id="PR00756">
    <property type="entry name" value="ALADIPTASE"/>
</dbReference>
<dbReference type="GO" id="GO:0043171">
    <property type="term" value="P:peptide catabolic process"/>
    <property type="evidence" value="ECO:0007669"/>
    <property type="project" value="TreeGrafter"/>
</dbReference>
<keyword evidence="7 10" id="KW-0862">Zinc</keyword>
<evidence type="ECO:0000256" key="8">
    <source>
        <dbReference type="ARBA" id="ARBA00023049"/>
    </source>
</evidence>
<feature type="domain" description="Peptidase M1 membrane alanine aminopeptidase" evidence="14">
    <location>
        <begin position="264"/>
        <end position="472"/>
    </location>
</feature>
<evidence type="ECO:0000313" key="18">
    <source>
        <dbReference type="Proteomes" id="UP000291822"/>
    </source>
</evidence>
<dbReference type="Gene3D" id="1.10.390.10">
    <property type="entry name" value="Neutral Protease Domain 2"/>
    <property type="match status" value="1"/>
</dbReference>
<evidence type="ECO:0000256" key="13">
    <source>
        <dbReference type="SAM" id="SignalP"/>
    </source>
</evidence>
<feature type="active site" description="Proton acceptor" evidence="9">
    <location>
        <position position="332"/>
    </location>
</feature>
<sequence length="894" mass="96967">MRRFVRPLVLTALAACCGAALAAPAADDQPHGKLPRWAMPQSYQLDFKVDPRQQDFSGTTTIKLKLGQASDHVWLHGRELKVSKVTITDAAGKLHEGKYVDAAPKEGVVRVDFGSTLKPQELSITFNYTAPLNQQLQGLYKVSHEGQPYAMTQMEPISARYAFPGFDEPSFKTPFTIRLTIPNDEVGIANTKQVKEEAAGQGWKTLSFSQTPPLPTYLVAFGVGPWDVVKGPEIPASSYRTQATELRGIAARGEGHRMQHVLGETPSIIKSLEDYYGFGYPFDKLDLLAAPDFSAGAMENPGLVTFRDWLLLIDPDSPANYVRGSFNVTAHELAHQWTGDTVTMGWWDDLWLNEAFATWMQQKVTQKVHPEYRADLDRVRGAQGAMNGDSLVTTRKIRQPITGNGDIETAFDGITYQKGAAVLGMFEGYVGEPTFQKGMRAYIKGHQFANATADDLVASVAKAADKGQDFQQAFKSFLNQPGVPYVQTQLSEEGGKTVLHLSQSRYLPLGSKGDTNHVWGVPVCVRYGTADGSKVSCELLDKAQGTMVLKGASSPAWVLPNANGTGYYRFAMAKDDLSRLGQQIGKLDDAEQLAYADAVYASFKHGDLAATDVLAALKPLASSKTREVATAPLSSFNWIYRNLAETGAQRATLAQWAKDAYLPRMQQLGYHRKPGEGDTDSLLRDTLANELALVVKLPEVRAELLRQGDAALRHKADGRLDLGAADADLLGAALGVAVQERGKPAIDALVAEVPRTSDPALRNAMLDGLSAVEDPALATQVRNFALDKQVKVGEMAMLLRGGRDTRMQRDASWQWATSNYDKIVDRTGSFAGGQLPGLIGGGGCSTDEADRLQAFFSTRAKEVSGAERGLAQTTESTLLCSALKARQGASTIGG</sequence>
<dbReference type="AlphaFoldDB" id="A0A4R0YMC9"/>
<feature type="chain" id="PRO_5020703287" description="Aminopeptidase" evidence="13">
    <location>
        <begin position="23"/>
        <end position="894"/>
    </location>
</feature>
<dbReference type="PANTHER" id="PTHR11533">
    <property type="entry name" value="PROTEASE M1 ZINC METALLOPROTEASE"/>
    <property type="match status" value="1"/>
</dbReference>
<dbReference type="GO" id="GO:0016285">
    <property type="term" value="F:alanyl aminopeptidase activity"/>
    <property type="evidence" value="ECO:0007669"/>
    <property type="project" value="UniProtKB-EC"/>
</dbReference>
<evidence type="ECO:0000259" key="15">
    <source>
        <dbReference type="Pfam" id="PF11838"/>
    </source>
</evidence>
<dbReference type="InterPro" id="IPR024571">
    <property type="entry name" value="ERAP1-like_C_dom"/>
</dbReference>
<dbReference type="GO" id="GO:0006508">
    <property type="term" value="P:proteolysis"/>
    <property type="evidence" value="ECO:0007669"/>
    <property type="project" value="UniProtKB-KW"/>
</dbReference>
<comment type="similarity">
    <text evidence="2 12">Belongs to the peptidase M1 family.</text>
</comment>
<feature type="site" description="Transition state stabilizer" evidence="11">
    <location>
        <position position="416"/>
    </location>
</feature>
<dbReference type="Pfam" id="PF11838">
    <property type="entry name" value="ERAP1_C"/>
    <property type="match status" value="1"/>
</dbReference>
<dbReference type="InterPro" id="IPR045357">
    <property type="entry name" value="Aminopeptidase_N-like_N"/>
</dbReference>
<dbReference type="Pfam" id="PF01433">
    <property type="entry name" value="Peptidase_M1"/>
    <property type="match status" value="1"/>
</dbReference>
<dbReference type="InterPro" id="IPR001930">
    <property type="entry name" value="Peptidase_M1"/>
</dbReference>
<dbReference type="GO" id="GO:0042277">
    <property type="term" value="F:peptide binding"/>
    <property type="evidence" value="ECO:0007669"/>
    <property type="project" value="TreeGrafter"/>
</dbReference>
<feature type="domain" description="ERAP1-like C-terminal" evidence="15">
    <location>
        <begin position="557"/>
        <end position="876"/>
    </location>
</feature>
<dbReference type="SUPFAM" id="SSF55486">
    <property type="entry name" value="Metalloproteases ('zincins'), catalytic domain"/>
    <property type="match status" value="1"/>
</dbReference>
<dbReference type="EMBL" id="SJTG01000005">
    <property type="protein sequence ID" value="TCI06919.1"/>
    <property type="molecule type" value="Genomic_DNA"/>
</dbReference>
<dbReference type="Proteomes" id="UP000291822">
    <property type="component" value="Unassembled WGS sequence"/>
</dbReference>
<accession>A0A4R0YMC9</accession>
<evidence type="ECO:0000256" key="4">
    <source>
        <dbReference type="ARBA" id="ARBA00022670"/>
    </source>
</evidence>
<dbReference type="Gene3D" id="1.25.50.20">
    <property type="match status" value="1"/>
</dbReference>
<feature type="binding site" evidence="10">
    <location>
        <position position="335"/>
    </location>
    <ligand>
        <name>Zn(2+)</name>
        <dbReference type="ChEBI" id="CHEBI:29105"/>
        <note>catalytic</note>
    </ligand>
</feature>
<evidence type="ECO:0000256" key="6">
    <source>
        <dbReference type="ARBA" id="ARBA00022801"/>
    </source>
</evidence>
<dbReference type="GO" id="GO:0016020">
    <property type="term" value="C:membrane"/>
    <property type="evidence" value="ECO:0007669"/>
    <property type="project" value="TreeGrafter"/>
</dbReference>
<keyword evidence="3 12" id="KW-0031">Aminopeptidase</keyword>
<evidence type="ECO:0000256" key="1">
    <source>
        <dbReference type="ARBA" id="ARBA00000098"/>
    </source>
</evidence>
<proteinExistence type="inferred from homology"/>
<evidence type="ECO:0000259" key="14">
    <source>
        <dbReference type="Pfam" id="PF01433"/>
    </source>
</evidence>
<feature type="signal peptide" evidence="13">
    <location>
        <begin position="1"/>
        <end position="22"/>
    </location>
</feature>
<evidence type="ECO:0000313" key="17">
    <source>
        <dbReference type="EMBL" id="TCI06919.1"/>
    </source>
</evidence>
<feature type="domain" description="Aminopeptidase N-like N-terminal" evidence="16">
    <location>
        <begin position="40"/>
        <end position="218"/>
    </location>
</feature>
<keyword evidence="18" id="KW-1185">Reference proteome</keyword>
<dbReference type="InterPro" id="IPR014782">
    <property type="entry name" value="Peptidase_M1_dom"/>
</dbReference>
<keyword evidence="6 12" id="KW-0378">Hydrolase</keyword>
<comment type="catalytic activity">
    <reaction evidence="1">
        <text>Release of an N-terminal amino acid, Xaa-|-Yaa- from a peptide, amide or arylamide. Xaa is preferably Ala, but may be most amino acids including Pro (slow action). When a terminal hydrophobic residue is followed by a prolyl residue, the two may be released as an intact Xaa-Pro dipeptide.</text>
        <dbReference type="EC" id="3.4.11.2"/>
    </reaction>
</comment>
<dbReference type="PANTHER" id="PTHR11533:SF174">
    <property type="entry name" value="PUROMYCIN-SENSITIVE AMINOPEPTIDASE-RELATED"/>
    <property type="match status" value="1"/>
</dbReference>
<dbReference type="InterPro" id="IPR027268">
    <property type="entry name" value="Peptidase_M4/M1_CTD_sf"/>
</dbReference>
<dbReference type="InterPro" id="IPR042097">
    <property type="entry name" value="Aminopeptidase_N-like_N_sf"/>
</dbReference>
<evidence type="ECO:0000256" key="10">
    <source>
        <dbReference type="PIRSR" id="PIRSR634016-3"/>
    </source>
</evidence>
<dbReference type="Gene3D" id="2.60.40.1910">
    <property type="match status" value="1"/>
</dbReference>
<dbReference type="GO" id="GO:0005737">
    <property type="term" value="C:cytoplasm"/>
    <property type="evidence" value="ECO:0007669"/>
    <property type="project" value="TreeGrafter"/>
</dbReference>
<dbReference type="SUPFAM" id="SSF63737">
    <property type="entry name" value="Leukotriene A4 hydrolase N-terminal domain"/>
    <property type="match status" value="1"/>
</dbReference>
<organism evidence="17 18">
    <name type="scientific">Dyella soli</name>
    <dbReference type="NCBI Taxonomy" id="522319"/>
    <lineage>
        <taxon>Bacteria</taxon>
        <taxon>Pseudomonadati</taxon>
        <taxon>Pseudomonadota</taxon>
        <taxon>Gammaproteobacteria</taxon>
        <taxon>Lysobacterales</taxon>
        <taxon>Rhodanobacteraceae</taxon>
        <taxon>Dyella</taxon>
    </lineage>
</organism>
<protein>
    <recommendedName>
        <fullName evidence="12">Aminopeptidase</fullName>
        <ecNumber evidence="12">3.4.11.-</ecNumber>
    </recommendedName>
</protein>
<dbReference type="InterPro" id="IPR034016">
    <property type="entry name" value="M1_APN-typ"/>
</dbReference>
<name>A0A4R0YMC9_9GAMM</name>
<keyword evidence="5 10" id="KW-0479">Metal-binding</keyword>
<keyword evidence="13" id="KW-0732">Signal</keyword>
<evidence type="ECO:0000256" key="7">
    <source>
        <dbReference type="ARBA" id="ARBA00022833"/>
    </source>
</evidence>
<keyword evidence="8 12" id="KW-0482">Metalloprotease</keyword>
<dbReference type="EC" id="3.4.11.-" evidence="12"/>
<dbReference type="InterPro" id="IPR050344">
    <property type="entry name" value="Peptidase_M1_aminopeptidases"/>
</dbReference>
<evidence type="ECO:0000256" key="3">
    <source>
        <dbReference type="ARBA" id="ARBA00022438"/>
    </source>
</evidence>
<comment type="cofactor">
    <cofactor evidence="10 12">
        <name>Zn(2+)</name>
        <dbReference type="ChEBI" id="CHEBI:29105"/>
    </cofactor>
    <text evidence="10 12">Binds 1 zinc ion per subunit.</text>
</comment>
<dbReference type="Pfam" id="PF17900">
    <property type="entry name" value="Peptidase_M1_N"/>
    <property type="match status" value="1"/>
</dbReference>
<dbReference type="CDD" id="cd09601">
    <property type="entry name" value="M1_APN-Q_like"/>
    <property type="match status" value="1"/>
</dbReference>
<dbReference type="FunFam" id="1.10.390.10:FF:000006">
    <property type="entry name" value="Puromycin-sensitive aminopeptidase"/>
    <property type="match status" value="1"/>
</dbReference>
<evidence type="ECO:0000256" key="5">
    <source>
        <dbReference type="ARBA" id="ARBA00022723"/>
    </source>
</evidence>
<evidence type="ECO:0000259" key="16">
    <source>
        <dbReference type="Pfam" id="PF17900"/>
    </source>
</evidence>
<evidence type="ECO:0000256" key="2">
    <source>
        <dbReference type="ARBA" id="ARBA00010136"/>
    </source>
</evidence>
<dbReference type="GO" id="GO:0008270">
    <property type="term" value="F:zinc ion binding"/>
    <property type="evidence" value="ECO:0007669"/>
    <property type="project" value="UniProtKB-UniRule"/>
</dbReference>
<evidence type="ECO:0000256" key="12">
    <source>
        <dbReference type="RuleBase" id="RU364040"/>
    </source>
</evidence>
<keyword evidence="4 12" id="KW-0645">Protease</keyword>
<gene>
    <name evidence="17" type="ORF">EZM97_30310</name>
</gene>
<dbReference type="GO" id="GO:0005615">
    <property type="term" value="C:extracellular space"/>
    <property type="evidence" value="ECO:0007669"/>
    <property type="project" value="TreeGrafter"/>
</dbReference>
<dbReference type="Gene3D" id="2.60.40.1730">
    <property type="entry name" value="tricorn interacting facor f3 domain"/>
    <property type="match status" value="1"/>
</dbReference>
<feature type="binding site" evidence="10">
    <location>
        <position position="354"/>
    </location>
    <ligand>
        <name>Zn(2+)</name>
        <dbReference type="ChEBI" id="CHEBI:29105"/>
        <note>catalytic</note>
    </ligand>
</feature>